<comment type="caution">
    <text evidence="9">The sequence shown here is derived from an EMBL/GenBank/DDBJ whole genome shotgun (WGS) entry which is preliminary data.</text>
</comment>
<dbReference type="UniPathway" id="UPA00566"/>
<organism evidence="9 10">
    <name type="scientific">Mangrovibacter plantisponsor</name>
    <dbReference type="NCBI Taxonomy" id="451513"/>
    <lineage>
        <taxon>Bacteria</taxon>
        <taxon>Pseudomonadati</taxon>
        <taxon>Pseudomonadota</taxon>
        <taxon>Gammaproteobacteria</taxon>
        <taxon>Enterobacterales</taxon>
        <taxon>Enterobacteriaceae</taxon>
        <taxon>Mangrovibacter</taxon>
    </lineage>
</organism>
<evidence type="ECO:0000256" key="1">
    <source>
        <dbReference type="ARBA" id="ARBA00004651"/>
    </source>
</evidence>
<accession>A0A317PV99</accession>
<evidence type="ECO:0000256" key="5">
    <source>
        <dbReference type="ARBA" id="ARBA00022989"/>
    </source>
</evidence>
<comment type="pathway">
    <text evidence="7">Bacterial outer membrane biogenesis; enterobacterial common antigen biosynthesis.</text>
</comment>
<dbReference type="RefSeq" id="WP_110027045.1">
    <property type="nucleotide sequence ID" value="NZ_QGTS01000010.1"/>
</dbReference>
<feature type="transmembrane region" description="Helical" evidence="7">
    <location>
        <begin position="175"/>
        <end position="194"/>
    </location>
</feature>
<dbReference type="EMBL" id="QGTS01000010">
    <property type="protein sequence ID" value="PWW06638.1"/>
    <property type="molecule type" value="Genomic_DNA"/>
</dbReference>
<feature type="transmembrane region" description="Helical" evidence="7">
    <location>
        <begin position="114"/>
        <end position="131"/>
    </location>
</feature>
<feature type="transmembrane region" description="Helical" evidence="7">
    <location>
        <begin position="143"/>
        <end position="163"/>
    </location>
</feature>
<dbReference type="InterPro" id="IPR002656">
    <property type="entry name" value="Acyl_transf_3_dom"/>
</dbReference>
<dbReference type="InterPro" id="IPR032905">
    <property type="entry name" value="WecH"/>
</dbReference>
<feature type="transmembrane region" description="Helical" evidence="7">
    <location>
        <begin position="201"/>
        <end position="219"/>
    </location>
</feature>
<name>A0A317PV99_9ENTR</name>
<keyword evidence="10" id="KW-1185">Reference proteome</keyword>
<feature type="transmembrane region" description="Helical" evidence="7">
    <location>
        <begin position="303"/>
        <end position="324"/>
    </location>
</feature>
<dbReference type="Proteomes" id="UP000246744">
    <property type="component" value="Unassembled WGS sequence"/>
</dbReference>
<keyword evidence="7 9" id="KW-0012">Acyltransferase</keyword>
<dbReference type="EC" id="2.3.1.-" evidence="7"/>
<protein>
    <recommendedName>
        <fullName evidence="7">O-acetyltransferase WecH</fullName>
        <ecNumber evidence="7">2.3.1.-</ecNumber>
    </recommendedName>
</protein>
<proteinExistence type="inferred from homology"/>
<evidence type="ECO:0000256" key="7">
    <source>
        <dbReference type="HAMAP-Rule" id="MF_01949"/>
    </source>
</evidence>
<reference evidence="9 10" key="1">
    <citation type="submission" date="2018-05" db="EMBL/GenBank/DDBJ databases">
        <title>Genomic Encyclopedia of Type Strains, Phase IV (KMG-IV): sequencing the most valuable type-strain genomes for metagenomic binning, comparative biology and taxonomic classification.</title>
        <authorList>
            <person name="Goeker M."/>
        </authorList>
    </citation>
    <scope>NUCLEOTIDE SEQUENCE [LARGE SCALE GENOMIC DNA]</scope>
    <source>
        <strain evidence="9 10">DSM 19579</strain>
    </source>
</reference>
<dbReference type="GO" id="GO:0009246">
    <property type="term" value="P:enterobacterial common antigen biosynthetic process"/>
    <property type="evidence" value="ECO:0007669"/>
    <property type="project" value="UniProtKB-UniRule"/>
</dbReference>
<keyword evidence="4 7" id="KW-0812">Transmembrane</keyword>
<evidence type="ECO:0000313" key="9">
    <source>
        <dbReference type="EMBL" id="PWW06638.1"/>
    </source>
</evidence>
<feature type="transmembrane region" description="Helical" evidence="7">
    <location>
        <begin position="49"/>
        <end position="67"/>
    </location>
</feature>
<dbReference type="HAMAP" id="MF_01949">
    <property type="entry name" value="Acetyltr_WecH"/>
    <property type="match status" value="1"/>
</dbReference>
<dbReference type="Pfam" id="PF01757">
    <property type="entry name" value="Acyl_transf_3"/>
    <property type="match status" value="1"/>
</dbReference>
<gene>
    <name evidence="7" type="primary">wecH</name>
    <name evidence="9" type="ORF">DES37_11040</name>
</gene>
<comment type="function">
    <text evidence="7">Responsible for the incorporation of O-acetyl groups into the enterobacterial common antigen (ECA) trisaccharide repeat units.</text>
</comment>
<evidence type="ECO:0000256" key="4">
    <source>
        <dbReference type="ARBA" id="ARBA00022692"/>
    </source>
</evidence>
<evidence type="ECO:0000256" key="6">
    <source>
        <dbReference type="ARBA" id="ARBA00023136"/>
    </source>
</evidence>
<keyword evidence="7 9" id="KW-0808">Transferase</keyword>
<keyword evidence="6 7" id="KW-0472">Membrane</keyword>
<keyword evidence="7" id="KW-0997">Cell inner membrane</keyword>
<dbReference type="PANTHER" id="PTHR40074:SF2">
    <property type="entry name" value="O-ACETYLTRANSFERASE WECH"/>
    <property type="match status" value="1"/>
</dbReference>
<feature type="transmembrane region" description="Helical" evidence="7">
    <location>
        <begin position="79"/>
        <end position="102"/>
    </location>
</feature>
<dbReference type="GO" id="GO:0005886">
    <property type="term" value="C:plasma membrane"/>
    <property type="evidence" value="ECO:0007669"/>
    <property type="project" value="UniProtKB-SubCell"/>
</dbReference>
<feature type="transmembrane region" description="Helical" evidence="7">
    <location>
        <begin position="267"/>
        <end position="288"/>
    </location>
</feature>
<evidence type="ECO:0000256" key="2">
    <source>
        <dbReference type="ARBA" id="ARBA00007400"/>
    </source>
</evidence>
<comment type="subcellular location">
    <subcellularLocation>
        <location evidence="7">Cell inner membrane</location>
        <topology evidence="7">Multi-pass membrane protein</topology>
    </subcellularLocation>
    <subcellularLocation>
        <location evidence="1">Cell membrane</location>
        <topology evidence="1">Multi-pass membrane protein</topology>
    </subcellularLocation>
</comment>
<feature type="transmembrane region" description="Helical" evidence="7">
    <location>
        <begin position="12"/>
        <end position="29"/>
    </location>
</feature>
<feature type="domain" description="Acyltransferase 3" evidence="8">
    <location>
        <begin position="6"/>
        <end position="318"/>
    </location>
</feature>
<evidence type="ECO:0000313" key="10">
    <source>
        <dbReference type="Proteomes" id="UP000246744"/>
    </source>
</evidence>
<dbReference type="AlphaFoldDB" id="A0A317PV99"/>
<dbReference type="GO" id="GO:0016413">
    <property type="term" value="F:O-acetyltransferase activity"/>
    <property type="evidence" value="ECO:0007669"/>
    <property type="project" value="InterPro"/>
</dbReference>
<comment type="similarity">
    <text evidence="2 7">Belongs to the acyltransferase 3 family.</text>
</comment>
<evidence type="ECO:0000256" key="3">
    <source>
        <dbReference type="ARBA" id="ARBA00022475"/>
    </source>
</evidence>
<evidence type="ECO:0000259" key="8">
    <source>
        <dbReference type="Pfam" id="PF01757"/>
    </source>
</evidence>
<dbReference type="PANTHER" id="PTHR40074">
    <property type="entry name" value="O-ACETYLTRANSFERASE WECH"/>
    <property type="match status" value="1"/>
</dbReference>
<keyword evidence="5 7" id="KW-1133">Transmembrane helix</keyword>
<sequence length="331" mass="37526">MNQKVAWIDNLRGIACLMVIVIHTTTWYLTNVDKVSLMTWDVANVLNSASRVCVPLFFMISGYLFFGERSAQPRHIARLFLCLVFYSAIALLYMSTLTQINAWQAWLHILQKPVFYHLWFFYALFVLYLMSPLINARKVSAPVLILLVAVLGVIANPNMQSVYGWHTRLLPVDLYIQGDVFYYILYGVLGYSLGQLQTERGWVTLLALAGFIACVVGIIKGTQHALHTHGDFADTWYRYASPLVLLAAISLFILVKNTLSGGPVPGLATIARYSLGIYGFHAFFIHFLRTRDIEITRYPLLDMLWVFSATLAGSLALATVTQWVDRKRWVS</sequence>
<feature type="transmembrane region" description="Helical" evidence="7">
    <location>
        <begin position="239"/>
        <end position="255"/>
    </location>
</feature>
<keyword evidence="3 7" id="KW-1003">Cell membrane</keyword>
<dbReference type="OrthoDB" id="1072135at2"/>